<protein>
    <recommendedName>
        <fullName evidence="6">Tagatose-6-phosphate kinase</fullName>
        <ecNumber evidence="6">2.7.1.144</ecNumber>
    </recommendedName>
</protein>
<dbReference type="RefSeq" id="WP_249285132.1">
    <property type="nucleotide sequence ID" value="NZ_JACRSO010000003.1"/>
</dbReference>
<evidence type="ECO:0000256" key="6">
    <source>
        <dbReference type="PIRNR" id="PIRNR000535"/>
    </source>
</evidence>
<dbReference type="InterPro" id="IPR011611">
    <property type="entry name" value="PfkB_dom"/>
</dbReference>
<dbReference type="Pfam" id="PF00294">
    <property type="entry name" value="PfkB"/>
    <property type="match status" value="1"/>
</dbReference>
<comment type="caution">
    <text evidence="8">The sequence shown here is derived from an EMBL/GenBank/DDBJ whole genome shotgun (WGS) entry which is preliminary data.</text>
</comment>
<dbReference type="EMBL" id="JACRSO010000003">
    <property type="protein sequence ID" value="MBC8529255.1"/>
    <property type="molecule type" value="Genomic_DNA"/>
</dbReference>
<dbReference type="SUPFAM" id="SSF53613">
    <property type="entry name" value="Ribokinase-like"/>
    <property type="match status" value="1"/>
</dbReference>
<evidence type="ECO:0000313" key="8">
    <source>
        <dbReference type="EMBL" id="MBC8529255.1"/>
    </source>
</evidence>
<evidence type="ECO:0000256" key="2">
    <source>
        <dbReference type="ARBA" id="ARBA00022679"/>
    </source>
</evidence>
<evidence type="ECO:0000256" key="1">
    <source>
        <dbReference type="ARBA" id="ARBA00005380"/>
    </source>
</evidence>
<accession>A0A926CYV8</accession>
<dbReference type="PANTHER" id="PTHR46566:SF2">
    <property type="entry name" value="ATP-DEPENDENT 6-PHOSPHOFRUCTOKINASE ISOZYME 2"/>
    <property type="match status" value="1"/>
</dbReference>
<comment type="similarity">
    <text evidence="6">Belongs to the carbohydrate kinase PfkB family. LacC subfamily.</text>
</comment>
<dbReference type="GO" id="GO:0005988">
    <property type="term" value="P:lactose metabolic process"/>
    <property type="evidence" value="ECO:0007669"/>
    <property type="project" value="UniProtKB-KW"/>
</dbReference>
<sequence length="303" mass="32984">MVLTVVLNPCVDKTLWVEKLTLDLVTRAGRMDLQSGGKGTNVARVLSRLGTPCRCLALTGGIQGQWYATLAREEGIDLIPVPVSGQTRCITTMVEEGTFRQAAFAEPGARVSEAEWQAFFQAFDAQLPDTDWVVLQGSLPSPELSWVYRELIERAHASGSRVWLDSRDEGLTQCIEAGPDFIKPNEQELSQLLSVRKAAGPEQLLGTVPNIVLSRGEQGASWLSSQCELSQSVFPVEAVNPVGSGDSFTAGFLHGLSRGYTREDTLKLACLLGALNASQWRAADFTRADVESALKRYELTLAL</sequence>
<dbReference type="EC" id="2.7.1.144" evidence="6"/>
<dbReference type="PROSITE" id="PS00583">
    <property type="entry name" value="PFKB_KINASES_1"/>
    <property type="match status" value="1"/>
</dbReference>
<dbReference type="InterPro" id="IPR017583">
    <property type="entry name" value="Tagatose/fructose_Pkinase"/>
</dbReference>
<comment type="pathway">
    <text evidence="6">Carbohydrate metabolism; D-tagatose 6-phosphate degradation; D-glyceraldehyde 3-phosphate and glycerone phosphate from D-tagatose 6-phosphate: step 1/2.</text>
</comment>
<dbReference type="GO" id="GO:0005524">
    <property type="term" value="F:ATP binding"/>
    <property type="evidence" value="ECO:0007669"/>
    <property type="project" value="UniProtKB-KW"/>
</dbReference>
<feature type="domain" description="Carbohydrate kinase PfkB" evidence="7">
    <location>
        <begin position="17"/>
        <end position="279"/>
    </location>
</feature>
<evidence type="ECO:0000259" key="7">
    <source>
        <dbReference type="Pfam" id="PF00294"/>
    </source>
</evidence>
<keyword evidence="3 6" id="KW-0547">Nucleotide-binding</keyword>
<evidence type="ECO:0000256" key="4">
    <source>
        <dbReference type="ARBA" id="ARBA00022777"/>
    </source>
</evidence>
<name>A0A926CYV8_9FIRM</name>
<dbReference type="PROSITE" id="PS00584">
    <property type="entry name" value="PFKB_KINASES_2"/>
    <property type="match status" value="1"/>
</dbReference>
<dbReference type="NCBIfam" id="TIGR03168">
    <property type="entry name" value="1-PFK"/>
    <property type="match status" value="1"/>
</dbReference>
<dbReference type="InterPro" id="IPR029056">
    <property type="entry name" value="Ribokinase-like"/>
</dbReference>
<dbReference type="PIRSF" id="PIRSF000535">
    <property type="entry name" value="1PFK/6PFK/LacC"/>
    <property type="match status" value="1"/>
</dbReference>
<keyword evidence="6" id="KW-0423">Lactose metabolism</keyword>
<evidence type="ECO:0000256" key="5">
    <source>
        <dbReference type="ARBA" id="ARBA00022840"/>
    </source>
</evidence>
<comment type="catalytic activity">
    <reaction evidence="6">
        <text>D-tagatofuranose 6-phosphate + ATP = D-tagatofuranose 1,6-bisphosphate + ADP + H(+)</text>
        <dbReference type="Rhea" id="RHEA:12420"/>
        <dbReference type="ChEBI" id="CHEBI:15378"/>
        <dbReference type="ChEBI" id="CHEBI:30616"/>
        <dbReference type="ChEBI" id="CHEBI:58694"/>
        <dbReference type="ChEBI" id="CHEBI:58695"/>
        <dbReference type="ChEBI" id="CHEBI:456216"/>
        <dbReference type="EC" id="2.7.1.144"/>
    </reaction>
</comment>
<dbReference type="Proteomes" id="UP000654279">
    <property type="component" value="Unassembled WGS sequence"/>
</dbReference>
<dbReference type="PANTHER" id="PTHR46566">
    <property type="entry name" value="1-PHOSPHOFRUCTOKINASE-RELATED"/>
    <property type="match status" value="1"/>
</dbReference>
<dbReference type="InterPro" id="IPR002173">
    <property type="entry name" value="Carboh/pur_kinase_PfkB_CS"/>
</dbReference>
<keyword evidence="9" id="KW-1185">Reference proteome</keyword>
<dbReference type="CDD" id="cd01164">
    <property type="entry name" value="FruK_PfkB_like"/>
    <property type="match status" value="1"/>
</dbReference>
<dbReference type="GO" id="GO:0009024">
    <property type="term" value="F:tagatose-6-phosphate kinase activity"/>
    <property type="evidence" value="ECO:0007669"/>
    <property type="project" value="UniProtKB-EC"/>
</dbReference>
<evidence type="ECO:0000313" key="9">
    <source>
        <dbReference type="Proteomes" id="UP000654279"/>
    </source>
</evidence>
<organism evidence="8 9">
    <name type="scientific">Luoshenia tenuis</name>
    <dbReference type="NCBI Taxonomy" id="2763654"/>
    <lineage>
        <taxon>Bacteria</taxon>
        <taxon>Bacillati</taxon>
        <taxon>Bacillota</taxon>
        <taxon>Clostridia</taxon>
        <taxon>Christensenellales</taxon>
        <taxon>Christensenellaceae</taxon>
        <taxon>Luoshenia</taxon>
    </lineage>
</organism>
<evidence type="ECO:0000256" key="3">
    <source>
        <dbReference type="ARBA" id="ARBA00022741"/>
    </source>
</evidence>
<reference evidence="8" key="1">
    <citation type="submission" date="2020-08" db="EMBL/GenBank/DDBJ databases">
        <title>Genome public.</title>
        <authorList>
            <person name="Liu C."/>
            <person name="Sun Q."/>
        </authorList>
    </citation>
    <scope>NUCLEOTIDE SEQUENCE</scope>
    <source>
        <strain evidence="8">NSJ-44</strain>
    </source>
</reference>
<keyword evidence="5 6" id="KW-0067">ATP-binding</keyword>
<gene>
    <name evidence="8" type="ORF">H8699_07430</name>
</gene>
<keyword evidence="2 6" id="KW-0808">Transferase</keyword>
<dbReference type="Gene3D" id="3.40.1190.20">
    <property type="match status" value="1"/>
</dbReference>
<comment type="similarity">
    <text evidence="1">Belongs to the carbohydrate kinase pfkB family.</text>
</comment>
<keyword evidence="4" id="KW-0418">Kinase</keyword>
<proteinExistence type="inferred from homology"/>
<dbReference type="AlphaFoldDB" id="A0A926CYV8"/>